<proteinExistence type="predicted"/>
<feature type="region of interest" description="Disordered" evidence="1">
    <location>
        <begin position="205"/>
        <end position="226"/>
    </location>
</feature>
<dbReference type="AlphaFoldDB" id="A0A6G1H6U6"/>
<reference evidence="2" key="1">
    <citation type="journal article" date="2020" name="Stud. Mycol.">
        <title>101 Dothideomycetes genomes: a test case for predicting lifestyles and emergence of pathogens.</title>
        <authorList>
            <person name="Haridas S."/>
            <person name="Albert R."/>
            <person name="Binder M."/>
            <person name="Bloem J."/>
            <person name="Labutti K."/>
            <person name="Salamov A."/>
            <person name="Andreopoulos B."/>
            <person name="Baker S."/>
            <person name="Barry K."/>
            <person name="Bills G."/>
            <person name="Bluhm B."/>
            <person name="Cannon C."/>
            <person name="Castanera R."/>
            <person name="Culley D."/>
            <person name="Daum C."/>
            <person name="Ezra D."/>
            <person name="Gonzalez J."/>
            <person name="Henrissat B."/>
            <person name="Kuo A."/>
            <person name="Liang C."/>
            <person name="Lipzen A."/>
            <person name="Lutzoni F."/>
            <person name="Magnuson J."/>
            <person name="Mondo S."/>
            <person name="Nolan M."/>
            <person name="Ohm R."/>
            <person name="Pangilinan J."/>
            <person name="Park H.-J."/>
            <person name="Ramirez L."/>
            <person name="Alfaro M."/>
            <person name="Sun H."/>
            <person name="Tritt A."/>
            <person name="Yoshinaga Y."/>
            <person name="Zwiers L.-H."/>
            <person name="Turgeon B."/>
            <person name="Goodwin S."/>
            <person name="Spatafora J."/>
            <person name="Crous P."/>
            <person name="Grigoriev I."/>
        </authorList>
    </citation>
    <scope>NUCLEOTIDE SEQUENCE</scope>
    <source>
        <strain evidence="2">CBS 113979</strain>
    </source>
</reference>
<feature type="compositionally biased region" description="Polar residues" evidence="1">
    <location>
        <begin position="215"/>
        <end position="226"/>
    </location>
</feature>
<dbReference type="EMBL" id="ML977147">
    <property type="protein sequence ID" value="KAF1988777.1"/>
    <property type="molecule type" value="Genomic_DNA"/>
</dbReference>
<keyword evidence="3" id="KW-1185">Reference proteome</keyword>
<evidence type="ECO:0000313" key="2">
    <source>
        <dbReference type="EMBL" id="KAF1988777.1"/>
    </source>
</evidence>
<evidence type="ECO:0000256" key="1">
    <source>
        <dbReference type="SAM" id="MobiDB-lite"/>
    </source>
</evidence>
<sequence>MVSMPPVFLTAVQRGRDAALFVTASDGTQYQLLCIIGEDILYFKRKDTNKNINIRRNQHSTMEWIPFLLLTVVQARNDAALYLVGRDGTLHQFIRLVGEDFVTRLSVNGSQPHQIHFTYHRLQMFNAGSDDEIPISQRGPPIEEWKELQALEDAVPPREAASTDQPQSPEAVEQGSKRPRATGPIIITLTDTRGETNIQIVVGGGQASSLGVRGTASSTTKPVRAA</sequence>
<dbReference type="Proteomes" id="UP000800041">
    <property type="component" value="Unassembled WGS sequence"/>
</dbReference>
<name>A0A6G1H6U6_9PEZI</name>
<gene>
    <name evidence="2" type="ORF">K402DRAFT_19621</name>
</gene>
<feature type="region of interest" description="Disordered" evidence="1">
    <location>
        <begin position="154"/>
        <end position="189"/>
    </location>
</feature>
<evidence type="ECO:0000313" key="3">
    <source>
        <dbReference type="Proteomes" id="UP000800041"/>
    </source>
</evidence>
<protein>
    <submittedName>
        <fullName evidence="2">Uncharacterized protein</fullName>
    </submittedName>
</protein>
<organism evidence="2 3">
    <name type="scientific">Aulographum hederae CBS 113979</name>
    <dbReference type="NCBI Taxonomy" id="1176131"/>
    <lineage>
        <taxon>Eukaryota</taxon>
        <taxon>Fungi</taxon>
        <taxon>Dikarya</taxon>
        <taxon>Ascomycota</taxon>
        <taxon>Pezizomycotina</taxon>
        <taxon>Dothideomycetes</taxon>
        <taxon>Pleosporomycetidae</taxon>
        <taxon>Aulographales</taxon>
        <taxon>Aulographaceae</taxon>
    </lineage>
</organism>
<accession>A0A6G1H6U6</accession>